<gene>
    <name evidence="1" type="ORF">MCHLO_14914</name>
</gene>
<evidence type="ECO:0000313" key="1">
    <source>
        <dbReference type="EMBL" id="GAT58488.1"/>
    </source>
</evidence>
<name>A0ABQ0M574_MYCCL</name>
<proteinExistence type="predicted"/>
<reference evidence="1" key="1">
    <citation type="submission" date="2014-09" db="EMBL/GenBank/DDBJ databases">
        <title>Genome sequence of the luminous mushroom Mycena chlorophos for searching fungal bioluminescence genes.</title>
        <authorList>
            <person name="Tanaka Y."/>
            <person name="Kasuga D."/>
            <person name="Oba Y."/>
            <person name="Hase S."/>
            <person name="Sato K."/>
            <person name="Oba Y."/>
            <person name="Sakakibara Y."/>
        </authorList>
    </citation>
    <scope>NUCLEOTIDE SEQUENCE</scope>
</reference>
<accession>A0ABQ0M574</accession>
<protein>
    <recommendedName>
        <fullName evidence="3">F-box domain-containing protein</fullName>
    </recommendedName>
</protein>
<keyword evidence="2" id="KW-1185">Reference proteome</keyword>
<organism evidence="1 2">
    <name type="scientific">Mycena chlorophos</name>
    <name type="common">Agaric fungus</name>
    <name type="synonym">Agaricus chlorophos</name>
    <dbReference type="NCBI Taxonomy" id="658473"/>
    <lineage>
        <taxon>Eukaryota</taxon>
        <taxon>Fungi</taxon>
        <taxon>Dikarya</taxon>
        <taxon>Basidiomycota</taxon>
        <taxon>Agaricomycotina</taxon>
        <taxon>Agaricomycetes</taxon>
        <taxon>Agaricomycetidae</taxon>
        <taxon>Agaricales</taxon>
        <taxon>Marasmiineae</taxon>
        <taxon>Mycenaceae</taxon>
        <taxon>Mycena</taxon>
    </lineage>
</organism>
<dbReference type="Proteomes" id="UP000815677">
    <property type="component" value="Unassembled WGS sequence"/>
</dbReference>
<dbReference type="EMBL" id="DF849702">
    <property type="protein sequence ID" value="GAT58488.1"/>
    <property type="molecule type" value="Genomic_DNA"/>
</dbReference>
<evidence type="ECO:0000313" key="2">
    <source>
        <dbReference type="Proteomes" id="UP000815677"/>
    </source>
</evidence>
<evidence type="ECO:0008006" key="3">
    <source>
        <dbReference type="Google" id="ProtNLM"/>
    </source>
</evidence>
<sequence>MNDFPTELVREIFALAISLVRQHTPPVDLEAAPWTLVRVCVLWRTVALSFPELWSTIIISAADHRNFPRDQHCLELQLRRSANAPLDIVLRMARFSWQEWEEGLGGMAELLARESARWRSLHILGFSDWWPHQSFNDIVSLPLLERVALSGFSFQLSAEQYAGDAAFLFRDAPRLDYVIMNGPDEFAVHLTPESTVPWSQIRTYKAQYALWEQHVPSLGLMAGNLVSADISLHPETRHLVWNEPRLEFPSLRRLVVSHHVILDFVTAPALTELHVHGSVRQVPVFLQRTACKIRQLTLYECSSIAAKILEVLGGMSETLEHLAIEIDGDGGTPLRVLDGLRLAPSDQGQLCPNLVSIAWWNVPNDGDRDALMAMVWSRWRVPLRNLRMFTLLLNSRLVRGRDWYQLRQEGLQVKLVTESKVVKAIKEWREYFPVV</sequence>